<accession>A0A834ILP7</accession>
<evidence type="ECO:0000313" key="1">
    <source>
        <dbReference type="EMBL" id="KAF7276312.1"/>
    </source>
</evidence>
<dbReference type="Proteomes" id="UP000625711">
    <property type="component" value="Unassembled WGS sequence"/>
</dbReference>
<evidence type="ECO:0000313" key="2">
    <source>
        <dbReference type="Proteomes" id="UP000625711"/>
    </source>
</evidence>
<keyword evidence="2" id="KW-1185">Reference proteome</keyword>
<name>A0A834ILP7_RHYFE</name>
<gene>
    <name evidence="1" type="ORF">GWI33_010564</name>
</gene>
<protein>
    <submittedName>
        <fullName evidence="1">Uncharacterized protein</fullName>
    </submittedName>
</protein>
<dbReference type="EMBL" id="JAACXV010007502">
    <property type="protein sequence ID" value="KAF7276312.1"/>
    <property type="molecule type" value="Genomic_DNA"/>
</dbReference>
<comment type="caution">
    <text evidence="1">The sequence shown here is derived from an EMBL/GenBank/DDBJ whole genome shotgun (WGS) entry which is preliminary data.</text>
</comment>
<reference evidence="1" key="1">
    <citation type="submission" date="2020-08" db="EMBL/GenBank/DDBJ databases">
        <title>Genome sequencing and assembly of the red palm weevil Rhynchophorus ferrugineus.</title>
        <authorList>
            <person name="Dias G.B."/>
            <person name="Bergman C.M."/>
            <person name="Manee M."/>
        </authorList>
    </citation>
    <scope>NUCLEOTIDE SEQUENCE</scope>
    <source>
        <strain evidence="1">AA-2017</strain>
        <tissue evidence="1">Whole larva</tissue>
    </source>
</reference>
<organism evidence="1 2">
    <name type="scientific">Rhynchophorus ferrugineus</name>
    <name type="common">Red palm weevil</name>
    <name type="synonym">Curculio ferrugineus</name>
    <dbReference type="NCBI Taxonomy" id="354439"/>
    <lineage>
        <taxon>Eukaryota</taxon>
        <taxon>Metazoa</taxon>
        <taxon>Ecdysozoa</taxon>
        <taxon>Arthropoda</taxon>
        <taxon>Hexapoda</taxon>
        <taxon>Insecta</taxon>
        <taxon>Pterygota</taxon>
        <taxon>Neoptera</taxon>
        <taxon>Endopterygota</taxon>
        <taxon>Coleoptera</taxon>
        <taxon>Polyphaga</taxon>
        <taxon>Cucujiformia</taxon>
        <taxon>Curculionidae</taxon>
        <taxon>Dryophthorinae</taxon>
        <taxon>Rhynchophorus</taxon>
    </lineage>
</organism>
<dbReference type="AlphaFoldDB" id="A0A834ILP7"/>
<sequence>MVSGNPSKDPPNRPSLSYMSEEFLKTCLSMSVYFVESVDSAFAWSKIHARFLYCTQSRTKVEDWLISLDEEDLNILEFDVTSPEVYFQKFKNEITDIWLFQLYKHRKTVTSSTEAFEQFIRELEYSQPDPVSQVEDKREEEIKNKKEMKEIVPRVRRVRSCFF</sequence>
<proteinExistence type="predicted"/>